<dbReference type="RefSeq" id="WP_218322373.1">
    <property type="nucleotide sequence ID" value="NZ_JAEEGC010000119.1"/>
</dbReference>
<comment type="caution">
    <text evidence="1">The sequence shown here is derived from an EMBL/GenBank/DDBJ whole genome shotgun (WGS) entry which is preliminary data.</text>
</comment>
<dbReference type="Pfam" id="PF14107">
    <property type="entry name" value="DUF4280"/>
    <property type="match status" value="1"/>
</dbReference>
<reference evidence="1" key="1">
    <citation type="submission" date="2020-12" db="EMBL/GenBank/DDBJ databases">
        <title>Clostridium thailandense sp. nov., a novel acetogenic bacterium isolated from peat land soil in Thailand.</title>
        <authorList>
            <person name="Chaikitkaew S."/>
            <person name="Birkeland N.K."/>
        </authorList>
    </citation>
    <scope>NUCLEOTIDE SEQUENCE</scope>
    <source>
        <strain evidence="1">PL3</strain>
    </source>
</reference>
<keyword evidence="2" id="KW-1185">Reference proteome</keyword>
<dbReference type="Proteomes" id="UP000694308">
    <property type="component" value="Unassembled WGS sequence"/>
</dbReference>
<gene>
    <name evidence="1" type="ORF">I6U48_20680</name>
</gene>
<name>A0A949TLZ1_9CLOT</name>
<evidence type="ECO:0000313" key="1">
    <source>
        <dbReference type="EMBL" id="MBV7275319.1"/>
    </source>
</evidence>
<protein>
    <submittedName>
        <fullName evidence="1">DUF4280 domain-containing protein</fullName>
    </submittedName>
</protein>
<proteinExistence type="predicted"/>
<sequence>MDKIYVVDGATLQCSFGSEESIFKVSPGRETYTNGQLQANTGDFKPMVNIMTFKKCSSPSNPAPVIGTDDKGRPQKICTPVITMPWINGKENTLIEGCPALLDNSTTMCIWCGKITISDDGQQV</sequence>
<accession>A0A949TLZ1</accession>
<dbReference type="AlphaFoldDB" id="A0A949TLZ1"/>
<dbReference type="EMBL" id="JAEEGC010000119">
    <property type="protein sequence ID" value="MBV7275319.1"/>
    <property type="molecule type" value="Genomic_DNA"/>
</dbReference>
<organism evidence="1 2">
    <name type="scientific">Clostridium thailandense</name>
    <dbReference type="NCBI Taxonomy" id="2794346"/>
    <lineage>
        <taxon>Bacteria</taxon>
        <taxon>Bacillati</taxon>
        <taxon>Bacillota</taxon>
        <taxon>Clostridia</taxon>
        <taxon>Eubacteriales</taxon>
        <taxon>Clostridiaceae</taxon>
        <taxon>Clostridium</taxon>
    </lineage>
</organism>
<evidence type="ECO:0000313" key="2">
    <source>
        <dbReference type="Proteomes" id="UP000694308"/>
    </source>
</evidence>
<dbReference type="InterPro" id="IPR025460">
    <property type="entry name" value="DUF4280"/>
</dbReference>